<protein>
    <submittedName>
        <fullName evidence="1">Uncharacterized protein</fullName>
    </submittedName>
</protein>
<proteinExistence type="predicted"/>
<evidence type="ECO:0000313" key="2">
    <source>
        <dbReference type="Proteomes" id="UP000194318"/>
    </source>
</evidence>
<dbReference type="InterPro" id="IPR011990">
    <property type="entry name" value="TPR-like_helical_dom_sf"/>
</dbReference>
<name>A0A1Y2NTC8_STRFR</name>
<comment type="caution">
    <text evidence="1">The sequence shown here is derived from an EMBL/GenBank/DDBJ whole genome shotgun (WGS) entry which is preliminary data.</text>
</comment>
<sequence length="83" mass="8985">MRECALACRPPGGWGAAFPAGEVLGEEDDVTALSRLLSRSLRGLADEVRDGGLRDDLLDRSYAVLPPPRLRLVAAGRRGKRQD</sequence>
<evidence type="ECO:0000313" key="1">
    <source>
        <dbReference type="EMBL" id="OSY50755.1"/>
    </source>
</evidence>
<accession>A0A1Y2NTC8</accession>
<organism evidence="1 2">
    <name type="scientific">Streptomyces fradiae ATCC 10745 = DSM 40063</name>
    <dbReference type="NCBI Taxonomy" id="1319510"/>
    <lineage>
        <taxon>Bacteria</taxon>
        <taxon>Bacillati</taxon>
        <taxon>Actinomycetota</taxon>
        <taxon>Actinomycetes</taxon>
        <taxon>Kitasatosporales</taxon>
        <taxon>Streptomycetaceae</taxon>
        <taxon>Streptomyces</taxon>
    </lineage>
</organism>
<dbReference type="EMBL" id="MIFZ01000267">
    <property type="protein sequence ID" value="OSY50755.1"/>
    <property type="molecule type" value="Genomic_DNA"/>
</dbReference>
<gene>
    <name evidence="1" type="ORF">BG846_03616</name>
</gene>
<dbReference type="Proteomes" id="UP000194318">
    <property type="component" value="Unassembled WGS sequence"/>
</dbReference>
<dbReference type="Gene3D" id="1.25.40.10">
    <property type="entry name" value="Tetratricopeptide repeat domain"/>
    <property type="match status" value="1"/>
</dbReference>
<dbReference type="AlphaFoldDB" id="A0A1Y2NTC8"/>
<reference evidence="1 2" key="1">
    <citation type="submission" date="2016-09" db="EMBL/GenBank/DDBJ databases">
        <title>Streptomyces fradiae DSM40063, a candidate organism with high potential of specific P450 cytochromes.</title>
        <authorList>
            <person name="Grumaz C."/>
            <person name="Vainshtein Y."/>
            <person name="Kirstahler P."/>
            <person name="Sohn K."/>
        </authorList>
    </citation>
    <scope>NUCLEOTIDE SEQUENCE [LARGE SCALE GENOMIC DNA]</scope>
    <source>
        <strain evidence="1 2">DSM 40063</strain>
    </source>
</reference>